<keyword evidence="5" id="KW-1185">Reference proteome</keyword>
<dbReference type="SUPFAM" id="SSF51735">
    <property type="entry name" value="NAD(P)-binding Rossmann-fold domains"/>
    <property type="match status" value="1"/>
</dbReference>
<organism evidence="4 5">
    <name type="scientific">Pseudanabaena catenata USMAC16</name>
    <dbReference type="NCBI Taxonomy" id="1855837"/>
    <lineage>
        <taxon>Bacteria</taxon>
        <taxon>Bacillati</taxon>
        <taxon>Cyanobacteriota</taxon>
        <taxon>Cyanophyceae</taxon>
        <taxon>Pseudanabaenales</taxon>
        <taxon>Pseudanabaenaceae</taxon>
        <taxon>Pseudanabaena</taxon>
    </lineage>
</organism>
<evidence type="ECO:0000313" key="4">
    <source>
        <dbReference type="EMBL" id="MDG3495774.1"/>
    </source>
</evidence>
<evidence type="ECO:0000256" key="1">
    <source>
        <dbReference type="ARBA" id="ARBA00006484"/>
    </source>
</evidence>
<sequence>MTDTVSGKLLEKLTGKRAIVTGASSGIGKEVALRLLQAGAEVGLVSRNPDRILSELPIHSHAKAYAIDLGKMERVSSEMQAVVADMGGVDILINNAGMAYIGELINMPLTEWQKLFDLNLTSVFLSLQAVLPTMRSQKNGTIINVASIAGKQGFPNWAAYCASKFALLGLTQAIAAEEQSHGIKIMSICPGSVDTPLWDSLGDKVPPSFNRAAMLRPETVAESIMTLVNLPADAIVNELVLMPNAGTF</sequence>
<dbReference type="PROSITE" id="PS00061">
    <property type="entry name" value="ADH_SHORT"/>
    <property type="match status" value="1"/>
</dbReference>
<dbReference type="InterPro" id="IPR036291">
    <property type="entry name" value="NAD(P)-bd_dom_sf"/>
</dbReference>
<name>A0A9X4MGM5_9CYAN</name>
<comment type="caution">
    <text evidence="4">The sequence shown here is derived from an EMBL/GenBank/DDBJ whole genome shotgun (WGS) entry which is preliminary data.</text>
</comment>
<dbReference type="PANTHER" id="PTHR42879">
    <property type="entry name" value="3-OXOACYL-(ACYL-CARRIER-PROTEIN) REDUCTASE"/>
    <property type="match status" value="1"/>
</dbReference>
<dbReference type="EMBL" id="VBTY01000124">
    <property type="protein sequence ID" value="MDG3495774.1"/>
    <property type="molecule type" value="Genomic_DNA"/>
</dbReference>
<dbReference type="PRINTS" id="PR00081">
    <property type="entry name" value="GDHRDH"/>
</dbReference>
<accession>A0A9X4MGM5</accession>
<reference evidence="4" key="1">
    <citation type="submission" date="2019-05" db="EMBL/GenBank/DDBJ databases">
        <title>Whole genome sequencing of Pseudanabaena catenata USMAC16.</title>
        <authorList>
            <person name="Khan Z."/>
            <person name="Omar W.M."/>
            <person name="Convey P."/>
            <person name="Merican F."/>
            <person name="Najimudin N."/>
        </authorList>
    </citation>
    <scope>NUCLEOTIDE SEQUENCE</scope>
    <source>
        <strain evidence="4">USMAC16</strain>
    </source>
</reference>
<evidence type="ECO:0000256" key="3">
    <source>
        <dbReference type="RuleBase" id="RU000363"/>
    </source>
</evidence>
<dbReference type="PRINTS" id="PR00080">
    <property type="entry name" value="SDRFAMILY"/>
</dbReference>
<dbReference type="InterPro" id="IPR050259">
    <property type="entry name" value="SDR"/>
</dbReference>
<dbReference type="GO" id="GO:0032787">
    <property type="term" value="P:monocarboxylic acid metabolic process"/>
    <property type="evidence" value="ECO:0007669"/>
    <property type="project" value="UniProtKB-ARBA"/>
</dbReference>
<comment type="similarity">
    <text evidence="1 3">Belongs to the short-chain dehydrogenases/reductases (SDR) family.</text>
</comment>
<dbReference type="FunFam" id="3.40.50.720:FF:000084">
    <property type="entry name" value="Short-chain dehydrogenase reductase"/>
    <property type="match status" value="1"/>
</dbReference>
<dbReference type="Proteomes" id="UP001152872">
    <property type="component" value="Unassembled WGS sequence"/>
</dbReference>
<dbReference type="PANTHER" id="PTHR42879:SF2">
    <property type="entry name" value="3-OXOACYL-[ACYL-CARRIER-PROTEIN] REDUCTASE FABG"/>
    <property type="match status" value="1"/>
</dbReference>
<dbReference type="NCBIfam" id="NF005672">
    <property type="entry name" value="PRK07454.1"/>
    <property type="match status" value="1"/>
</dbReference>
<dbReference type="AlphaFoldDB" id="A0A9X4MGM5"/>
<dbReference type="GO" id="GO:0016491">
    <property type="term" value="F:oxidoreductase activity"/>
    <property type="evidence" value="ECO:0007669"/>
    <property type="project" value="UniProtKB-KW"/>
</dbReference>
<dbReference type="Pfam" id="PF00106">
    <property type="entry name" value="adh_short"/>
    <property type="match status" value="1"/>
</dbReference>
<dbReference type="InterPro" id="IPR002347">
    <property type="entry name" value="SDR_fam"/>
</dbReference>
<dbReference type="Gene3D" id="3.40.50.720">
    <property type="entry name" value="NAD(P)-binding Rossmann-like Domain"/>
    <property type="match status" value="1"/>
</dbReference>
<gene>
    <name evidence="4" type="ORF">FEV09_14585</name>
</gene>
<evidence type="ECO:0000256" key="2">
    <source>
        <dbReference type="ARBA" id="ARBA00023002"/>
    </source>
</evidence>
<evidence type="ECO:0000313" key="5">
    <source>
        <dbReference type="Proteomes" id="UP001152872"/>
    </source>
</evidence>
<dbReference type="InterPro" id="IPR020904">
    <property type="entry name" value="Sc_DH/Rdtase_CS"/>
</dbReference>
<proteinExistence type="inferred from homology"/>
<protein>
    <submittedName>
        <fullName evidence="4">SDR family oxidoreductase</fullName>
    </submittedName>
</protein>
<dbReference type="RefSeq" id="WP_009627917.1">
    <property type="nucleotide sequence ID" value="NZ_VBTY01000124.1"/>
</dbReference>
<keyword evidence="2" id="KW-0560">Oxidoreductase</keyword>
<dbReference type="CDD" id="cd05233">
    <property type="entry name" value="SDR_c"/>
    <property type="match status" value="1"/>
</dbReference>